<evidence type="ECO:0000313" key="4">
    <source>
        <dbReference type="Proteomes" id="UP000035722"/>
    </source>
</evidence>
<accession>A0A024H7E7</accession>
<feature type="region of interest" description="Disordered" evidence="1">
    <location>
        <begin position="171"/>
        <end position="224"/>
    </location>
</feature>
<dbReference type="SMART" id="SM00507">
    <property type="entry name" value="HNHc"/>
    <property type="match status" value="1"/>
</dbReference>
<feature type="compositionally biased region" description="Low complexity" evidence="1">
    <location>
        <begin position="351"/>
        <end position="362"/>
    </location>
</feature>
<keyword evidence="3" id="KW-0540">Nuclease</keyword>
<reference evidence="4" key="1">
    <citation type="journal article" date="2014" name="Genome Announc.">
        <title>Genome Sequence of Arthrobacter siccitolerans 4J27, a Xeroprotectant-Producing Desiccation-Tolerant Microorganism.</title>
        <authorList>
            <person name="Manzanera M."/>
            <person name="Santa-Cruz-Calvo L."/>
            <person name="Vilchez J.I."/>
            <person name="Garcia-Fontana C."/>
            <person name="Silva-Castro G.A."/>
            <person name="Calvo C."/>
            <person name="Gonzalez-Lopez J."/>
        </authorList>
    </citation>
    <scope>NUCLEOTIDE SEQUENCE [LARGE SCALE GENOMIC DNA]</scope>
    <source>
        <strain evidence="4">4J27</strain>
    </source>
</reference>
<keyword evidence="3" id="KW-0378">Hydrolase</keyword>
<keyword evidence="4" id="KW-1185">Reference proteome</keyword>
<keyword evidence="3" id="KW-0255">Endonuclease</keyword>
<feature type="domain" description="HNH nuclease" evidence="2">
    <location>
        <begin position="511"/>
        <end position="563"/>
    </location>
</feature>
<dbReference type="AlphaFoldDB" id="A0A024H7E7"/>
<dbReference type="InterPro" id="IPR003615">
    <property type="entry name" value="HNH_nuc"/>
</dbReference>
<organism evidence="3 4">
    <name type="scientific">Pseudarthrobacter siccitolerans</name>
    <dbReference type="NCBI Taxonomy" id="861266"/>
    <lineage>
        <taxon>Bacteria</taxon>
        <taxon>Bacillati</taxon>
        <taxon>Actinomycetota</taxon>
        <taxon>Actinomycetes</taxon>
        <taxon>Micrococcales</taxon>
        <taxon>Micrococcaceae</taxon>
        <taxon>Pseudarthrobacter</taxon>
    </lineage>
</organism>
<dbReference type="CDD" id="cd00085">
    <property type="entry name" value="HNHc"/>
    <property type="match status" value="1"/>
</dbReference>
<dbReference type="InterPro" id="IPR003870">
    <property type="entry name" value="DUF222"/>
</dbReference>
<evidence type="ECO:0000259" key="2">
    <source>
        <dbReference type="SMART" id="SM00507"/>
    </source>
</evidence>
<evidence type="ECO:0000313" key="3">
    <source>
        <dbReference type="EMBL" id="CCQ47822.1"/>
    </source>
</evidence>
<feature type="compositionally biased region" description="Low complexity" evidence="1">
    <location>
        <begin position="171"/>
        <end position="202"/>
    </location>
</feature>
<feature type="compositionally biased region" description="Polar residues" evidence="1">
    <location>
        <begin position="363"/>
        <end position="379"/>
    </location>
</feature>
<name>A0A024H7E7_9MICC</name>
<dbReference type="EMBL" id="CAQI01000053">
    <property type="protein sequence ID" value="CCQ47822.1"/>
    <property type="molecule type" value="Genomic_DNA"/>
</dbReference>
<comment type="caution">
    <text evidence="3">The sequence shown here is derived from an EMBL/GenBank/DDBJ whole genome shotgun (WGS) entry which is preliminary data.</text>
</comment>
<feature type="region of interest" description="Disordered" evidence="1">
    <location>
        <begin position="581"/>
        <end position="607"/>
    </location>
</feature>
<proteinExistence type="predicted"/>
<dbReference type="Pfam" id="PF02720">
    <property type="entry name" value="DUF222"/>
    <property type="match status" value="1"/>
</dbReference>
<dbReference type="GO" id="GO:0004519">
    <property type="term" value="F:endonuclease activity"/>
    <property type="evidence" value="ECO:0007669"/>
    <property type="project" value="UniProtKB-KW"/>
</dbReference>
<dbReference type="Proteomes" id="UP000035722">
    <property type="component" value="Unassembled WGS sequence"/>
</dbReference>
<dbReference type="Pfam" id="PF13391">
    <property type="entry name" value="HNH_2"/>
    <property type="match status" value="1"/>
</dbReference>
<feature type="region of interest" description="Disordered" evidence="1">
    <location>
        <begin position="433"/>
        <end position="463"/>
    </location>
</feature>
<protein>
    <submittedName>
        <fullName evidence="3">HNH endonuclease</fullName>
    </submittedName>
</protein>
<feature type="region of interest" description="Disordered" evidence="1">
    <location>
        <begin position="344"/>
        <end position="388"/>
    </location>
</feature>
<evidence type="ECO:0000256" key="1">
    <source>
        <dbReference type="SAM" id="MobiDB-lite"/>
    </source>
</evidence>
<dbReference type="RefSeq" id="WP_050056641.1">
    <property type="nucleotide sequence ID" value="NZ_CAQI01000053.1"/>
</dbReference>
<dbReference type="STRING" id="861266.ARTSIC4J27_3818"/>
<gene>
    <name evidence="3" type="ORF">ARTSIC4J27_3818</name>
</gene>
<feature type="compositionally biased region" description="Gly residues" evidence="1">
    <location>
        <begin position="203"/>
        <end position="215"/>
    </location>
</feature>
<sequence>MPPLGLAELGRLVAQAAAAAPSILAGASYVEAASYAADVEDLSRTVEYLQVLSAGTVDRTRTQAIAAADTARANRSRSGKVWVTGWDNGVETLNAVEALDETDTNWPGQPTAPLTSPADDGCANTGESLRLLLRIGKSEANRRLALAKDILPASTLTGDTIPAPRQHLATALTPSTSTSTSASTSASTGPGTPNTEASTGPEDGTGTGDSTGTGTGSDDTIGSEEPLAADNRVQGTAAACPAVSSRAGTIIALTLNRLQHLTTPAKLALIEENLTATAATSDPDFLARVARRWADTIDADGTEPSEEALRHTQGAFIRKPRHGLHHLEIFATTDQYEHLLTVMNTATNPRTTTTTTSSGSSGDQDGNTQDRVWNENNTGPDLDRRTRPQKQLEGLVGAAKLALATNTLPATGGNRPQIIATINYQDLFPHPTPTNTSTATSTATGTGTDAGTDTNTGTQTGTGTGNFVFTGPVAAATLRKIACDADIIPALLGTHGELLDLGRKTRLFTPAQRTALTARDQGCAFPNCTIPAPWCEAHHITYWSHHGTTNTNNGVLLCSGHHHLIHKEQWTITTTNNTPWFTPPKHLDPHQKPQQNTYFKPPPPPRE</sequence>